<reference evidence="1 2" key="1">
    <citation type="submission" date="2018-09" db="EMBL/GenBank/DDBJ databases">
        <authorList>
            <person name="Wang F."/>
        </authorList>
    </citation>
    <scope>NUCLEOTIDE SEQUENCE [LARGE SCALE GENOMIC DNA]</scope>
    <source>
        <strain evidence="1 2">PLHSC7-2</strain>
    </source>
</reference>
<dbReference type="EMBL" id="QZCH01000021">
    <property type="protein sequence ID" value="RJG42100.1"/>
    <property type="molecule type" value="Genomic_DNA"/>
</dbReference>
<evidence type="ECO:0000313" key="1">
    <source>
        <dbReference type="EMBL" id="RJG42100.1"/>
    </source>
</evidence>
<evidence type="ECO:0000313" key="2">
    <source>
        <dbReference type="Proteomes" id="UP000283255"/>
    </source>
</evidence>
<reference evidence="1 2" key="2">
    <citation type="submission" date="2019-01" db="EMBL/GenBank/DDBJ databases">
        <title>Motilimonas pumilus sp. nov., isolated from the gut of sea cucumber (Apostichopus japonicus).</title>
        <authorList>
            <person name="Wang F.-Q."/>
            <person name="Ren L.-H."/>
            <person name="Lin Y.-W."/>
            <person name="Sun G.-H."/>
            <person name="Du Z.-J."/>
            <person name="Zhao J.-X."/>
            <person name="Liu X.-J."/>
            <person name="Liu L.-J."/>
        </authorList>
    </citation>
    <scope>NUCLEOTIDE SEQUENCE [LARGE SCALE GENOMIC DNA]</scope>
    <source>
        <strain evidence="1 2">PLHSC7-2</strain>
    </source>
</reference>
<proteinExistence type="predicted"/>
<accession>A0A418YC51</accession>
<protein>
    <submittedName>
        <fullName evidence="1">Uncharacterized protein</fullName>
    </submittedName>
</protein>
<keyword evidence="2" id="KW-1185">Reference proteome</keyword>
<organism evidence="1 2">
    <name type="scientific">Motilimonas pumila</name>
    <dbReference type="NCBI Taxonomy" id="2303987"/>
    <lineage>
        <taxon>Bacteria</taxon>
        <taxon>Pseudomonadati</taxon>
        <taxon>Pseudomonadota</taxon>
        <taxon>Gammaproteobacteria</taxon>
        <taxon>Alteromonadales</taxon>
        <taxon>Alteromonadales genera incertae sedis</taxon>
        <taxon>Motilimonas</taxon>
    </lineage>
</organism>
<gene>
    <name evidence="1" type="ORF">D1Z90_15050</name>
</gene>
<sequence length="308" mass="35708">MAFDHINVKKTACEELKESQELSEDIVSSEQVLSLFYQAATEQKLLYIDQKYLGCLGCTNINFGSFMYNNFATNERVISAVVLYQMTEDQPTLGKALLREPFNLIQPTDAYTLLNTMVKDKRQKFNNDYLSETYPINVPSEYRDCLIKGKPDQVAYCNEQQALRENQNFKERQAERLFTRHHFPNLLFIDGKKINVEALEQVCAAALNDEIMYHYALDDSHYRVTFKNDRFDKVDKALKSVLDEQESLLLQMLNYNLYLTGTETAEDLNMQGTQLTLKQLLTSYNQGNTEASIELYHRPGYELTSQLR</sequence>
<comment type="caution">
    <text evidence="1">The sequence shown here is derived from an EMBL/GenBank/DDBJ whole genome shotgun (WGS) entry which is preliminary data.</text>
</comment>
<name>A0A418YC51_9GAMM</name>
<dbReference type="Proteomes" id="UP000283255">
    <property type="component" value="Unassembled WGS sequence"/>
</dbReference>
<dbReference type="AlphaFoldDB" id="A0A418YC51"/>